<name>A0A9W4N6D5_9EURO</name>
<proteinExistence type="predicted"/>
<dbReference type="InterPro" id="IPR025332">
    <property type="entry name" value="DUF4238"/>
</dbReference>
<dbReference type="Proteomes" id="UP001152649">
    <property type="component" value="Unassembled WGS sequence"/>
</dbReference>
<evidence type="ECO:0000313" key="1">
    <source>
        <dbReference type="EMBL" id="CAG8302469.1"/>
    </source>
</evidence>
<dbReference type="Pfam" id="PF14022">
    <property type="entry name" value="DUF4238"/>
    <property type="match status" value="1"/>
</dbReference>
<dbReference type="EMBL" id="CAJVPG010000066">
    <property type="protein sequence ID" value="CAG8302469.1"/>
    <property type="molecule type" value="Genomic_DNA"/>
</dbReference>
<evidence type="ECO:0000313" key="2">
    <source>
        <dbReference type="Proteomes" id="UP001152649"/>
    </source>
</evidence>
<comment type="caution">
    <text evidence="1">The sequence shown here is derived from an EMBL/GenBank/DDBJ whole genome shotgun (WGS) entry which is preliminary data.</text>
</comment>
<organism evidence="1 2">
    <name type="scientific">Penicillium salamii</name>
    <dbReference type="NCBI Taxonomy" id="1612424"/>
    <lineage>
        <taxon>Eukaryota</taxon>
        <taxon>Fungi</taxon>
        <taxon>Dikarya</taxon>
        <taxon>Ascomycota</taxon>
        <taxon>Pezizomycotina</taxon>
        <taxon>Eurotiomycetes</taxon>
        <taxon>Eurotiomycetidae</taxon>
        <taxon>Eurotiales</taxon>
        <taxon>Aspergillaceae</taxon>
        <taxon>Penicillium</taxon>
    </lineage>
</organism>
<gene>
    <name evidence="1" type="ORF">PSALAMII_LOCUS1912</name>
</gene>
<reference evidence="1" key="1">
    <citation type="submission" date="2021-07" db="EMBL/GenBank/DDBJ databases">
        <authorList>
            <person name="Branca A.L. A."/>
        </authorList>
    </citation>
    <scope>NUCLEOTIDE SEQUENCE</scope>
</reference>
<sequence length="458" mass="53335">MKYRNSGMFDRYNHNQIDQYKADDRKRLLSYIQSKGFTRPRDVWFDNLRRFLDLDMDPARDWIDTLKAQIYPEDAAIMQIHLTWSFIAFCEPTNPGDEFLLTQNAYSIFEGPSTTRYNVITQKTDANFYTEYHNFAPISPRLIIISRSHLLQSEGQSQDWLRETRNRLAAAVQSQHLNPEKAGSILHDLPVRPCRPMYTASEITSPTCFRETDKFLFQCFKLSRHHTTTINNIFLEEAHTTSSIIYHSQGSLKSSLEQYFKSETTGMKAVLGPRHIRHLYLIALEKIARDLGSSVSCRMNALCGVSSPPRMHMSSFVAYTVASKLLPEKHTEMLPRAYSLMNPEASERAFWSDTHQAGLMMMLRTKLDRALKTSSLSNEAKFEVRSNLRGFFMEFPPERLWLYLKISRNMNKFDDQDFTKQILDLELEGPEDDFPRYIALFPSQRTNLVKAMYYRAIV</sequence>
<dbReference type="OrthoDB" id="5340163at2759"/>
<protein>
    <submittedName>
        <fullName evidence="1">Uncharacterized protein</fullName>
    </submittedName>
</protein>
<dbReference type="AlphaFoldDB" id="A0A9W4N6D5"/>
<accession>A0A9W4N6D5</accession>
<keyword evidence="2" id="KW-1185">Reference proteome</keyword>